<dbReference type="InterPro" id="IPR004045">
    <property type="entry name" value="Glutathione_S-Trfase_N"/>
</dbReference>
<dbReference type="eggNOG" id="KOG0867">
    <property type="taxonomic scope" value="Eukaryota"/>
</dbReference>
<dbReference type="InterPro" id="IPR036249">
    <property type="entry name" value="Thioredoxin-like_sf"/>
</dbReference>
<accession>Q55T87</accession>
<organism evidence="4 5">
    <name type="scientific">Cryptococcus deneoformans (strain JEC21 / ATCC MYA-565)</name>
    <name type="common">Cryptococcus neoformans var. neoformans serotype D</name>
    <dbReference type="NCBI Taxonomy" id="214684"/>
    <lineage>
        <taxon>Eukaryota</taxon>
        <taxon>Fungi</taxon>
        <taxon>Dikarya</taxon>
        <taxon>Basidiomycota</taxon>
        <taxon>Agaricomycotina</taxon>
        <taxon>Tremellomycetes</taxon>
        <taxon>Tremellales</taxon>
        <taxon>Cryptococcaceae</taxon>
        <taxon>Cryptococcus</taxon>
        <taxon>Cryptococcus neoformans species complex</taxon>
    </lineage>
</organism>
<evidence type="ECO:0000259" key="2">
    <source>
        <dbReference type="PROSITE" id="PS50404"/>
    </source>
</evidence>
<gene>
    <name evidence="4" type="ordered locus">CND00620</name>
</gene>
<dbReference type="FunCoup" id="Q5KJ54">
    <property type="interactions" value="272"/>
</dbReference>
<comment type="similarity">
    <text evidence="1">Belongs to the GST superfamily.</text>
</comment>
<dbReference type="GO" id="GO:0005737">
    <property type="term" value="C:cytoplasm"/>
    <property type="evidence" value="ECO:0000318"/>
    <property type="project" value="GO_Central"/>
</dbReference>
<dbReference type="PANTHER" id="PTHR44051:SF9">
    <property type="entry name" value="GLUTATHIONE S-TRANSFERASE 1"/>
    <property type="match status" value="1"/>
</dbReference>
<dbReference type="InterPro" id="IPR036282">
    <property type="entry name" value="Glutathione-S-Trfase_C_sf"/>
</dbReference>
<feature type="domain" description="GST C-terminal" evidence="3">
    <location>
        <begin position="135"/>
        <end position="301"/>
    </location>
</feature>
<dbReference type="PaxDb" id="214684-Q5KJ54"/>
<protein>
    <submittedName>
        <fullName evidence="4">Glutathione transferase, putative</fullName>
    </submittedName>
</protein>
<keyword evidence="4" id="KW-0808">Transferase</keyword>
<dbReference type="PANTHER" id="PTHR44051">
    <property type="entry name" value="GLUTATHIONE S-TRANSFERASE-RELATED"/>
    <property type="match status" value="1"/>
</dbReference>
<reference evidence="4 5" key="1">
    <citation type="journal article" date="2005" name="Science">
        <title>The genome of the basidiomycetous yeast and human pathogen Cryptococcus neoformans.</title>
        <authorList>
            <person name="Loftus B.J."/>
            <person name="Fung E."/>
            <person name="Roncaglia P."/>
            <person name="Rowley D."/>
            <person name="Amedeo P."/>
            <person name="Bruno D."/>
            <person name="Vamathevan J."/>
            <person name="Miranda M."/>
            <person name="Anderson I.J."/>
            <person name="Fraser J.A."/>
            <person name="Allen J.E."/>
            <person name="Bosdet I.E."/>
            <person name="Brent M.R."/>
            <person name="Chiu R."/>
            <person name="Doering T.L."/>
            <person name="Donlin M.J."/>
            <person name="D'Souza C.A."/>
            <person name="Fox D.S."/>
            <person name="Grinberg V."/>
            <person name="Fu J."/>
            <person name="Fukushima M."/>
            <person name="Haas B.J."/>
            <person name="Huang J.C."/>
            <person name="Janbon G."/>
            <person name="Jones S.J."/>
            <person name="Koo H.L."/>
            <person name="Krzywinski M.I."/>
            <person name="Kwon-Chung J.K."/>
            <person name="Lengeler K.B."/>
            <person name="Maiti R."/>
            <person name="Marra M.A."/>
            <person name="Marra R.E."/>
            <person name="Mathewson C.A."/>
            <person name="Mitchell T.G."/>
            <person name="Pertea M."/>
            <person name="Riggs F.R."/>
            <person name="Salzberg S.L."/>
            <person name="Schein J.E."/>
            <person name="Shvartsbeyn A."/>
            <person name="Shin H."/>
            <person name="Shumway M."/>
            <person name="Specht C.A."/>
            <person name="Suh B.B."/>
            <person name="Tenney A."/>
            <person name="Utterback T.R."/>
            <person name="Wickes B.L."/>
            <person name="Wortman J.R."/>
            <person name="Wye N.H."/>
            <person name="Kronstad J.W."/>
            <person name="Lodge J.K."/>
            <person name="Heitman J."/>
            <person name="Davis R.W."/>
            <person name="Fraser C.M."/>
            <person name="Hyman R.W."/>
        </authorList>
    </citation>
    <scope>NUCLEOTIDE SEQUENCE [LARGE SCALE GENOMIC DNA]</scope>
    <source>
        <strain evidence="5">JEC21 / ATCC MYA-565</strain>
    </source>
</reference>
<dbReference type="HOGENOM" id="CLU_011226_15_5_1"/>
<evidence type="ECO:0000313" key="5">
    <source>
        <dbReference type="Proteomes" id="UP000002149"/>
    </source>
</evidence>
<dbReference type="InParanoid" id="Q5KJ54"/>
<dbReference type="GeneID" id="3257205"/>
<dbReference type="PROSITE" id="PS50405">
    <property type="entry name" value="GST_CTER"/>
    <property type="match status" value="1"/>
</dbReference>
<dbReference type="KEGG" id="cne:CND00620"/>
<dbReference type="RefSeq" id="XP_570305.2">
    <property type="nucleotide sequence ID" value="XM_570305.2"/>
</dbReference>
<evidence type="ECO:0000259" key="3">
    <source>
        <dbReference type="PROSITE" id="PS50405"/>
    </source>
</evidence>
<dbReference type="Gene3D" id="3.40.30.10">
    <property type="entry name" value="Glutaredoxin"/>
    <property type="match status" value="1"/>
</dbReference>
<dbReference type="GO" id="GO:0004364">
    <property type="term" value="F:glutathione transferase activity"/>
    <property type="evidence" value="ECO:0000318"/>
    <property type="project" value="GO_Central"/>
</dbReference>
<dbReference type="EMBL" id="AE017344">
    <property type="protein sequence ID" value="AAW42998.2"/>
    <property type="molecule type" value="Genomic_DNA"/>
</dbReference>
<dbReference type="STRING" id="214684.Q5KJ54"/>
<feature type="domain" description="GST N-terminal" evidence="2">
    <location>
        <begin position="54"/>
        <end position="135"/>
    </location>
</feature>
<evidence type="ECO:0000256" key="1">
    <source>
        <dbReference type="ARBA" id="ARBA00007409"/>
    </source>
</evidence>
<dbReference type="Pfam" id="PF13417">
    <property type="entry name" value="GST_N_3"/>
    <property type="match status" value="1"/>
</dbReference>
<dbReference type="AlphaFoldDB" id="Q5KJ54"/>
<accession>Q5KJ54</accession>
<dbReference type="SUPFAM" id="SSF52833">
    <property type="entry name" value="Thioredoxin-like"/>
    <property type="match status" value="1"/>
</dbReference>
<dbReference type="Proteomes" id="UP000002149">
    <property type="component" value="Chromosome 4"/>
</dbReference>
<dbReference type="OrthoDB" id="2098326at2759"/>
<dbReference type="CDD" id="cd03046">
    <property type="entry name" value="GST_N_GTT1_like"/>
    <property type="match status" value="1"/>
</dbReference>
<sequence length="301" mass="33486">MMSSADAPPCDALARRPPVTVESFAMTGWHGSVAACFNPFLHLPCLIPLYSTMPHQITLHHLDLSRSDRIFWTLEELNLPYDVRVHFRLPTRSAPPSLHKVSPLGRAPALILDDKLLTESAYIIHTLLSLPEVQQAAQKGEIDVQVENTNDDVFWSHFAEASMMNLLQGMATVGATSQGWLSGKVPGLPEMSEDEKKGIQKYSSWLQDGYFRPNIQSTIDFAENFLAKQDAPFFSGTSKPGEGDFMMFFAINSFLGGSRADMGFKVGPNLKKWYDTVLSRPAGKKALKRLKQEEESAKAKI</sequence>
<dbReference type="VEuPathDB" id="FungiDB:CND00620"/>
<dbReference type="SUPFAM" id="SSF47616">
    <property type="entry name" value="GST C-terminal domain-like"/>
    <property type="match status" value="1"/>
</dbReference>
<name>Q5KJ54_CRYD1</name>
<dbReference type="PROSITE" id="PS50404">
    <property type="entry name" value="GST_NTER"/>
    <property type="match status" value="1"/>
</dbReference>
<dbReference type="InterPro" id="IPR010987">
    <property type="entry name" value="Glutathione-S-Trfase_C-like"/>
</dbReference>
<evidence type="ECO:0000313" key="4">
    <source>
        <dbReference type="EMBL" id="AAW42998.2"/>
    </source>
</evidence>
<keyword evidence="5" id="KW-1185">Reference proteome</keyword>
<proteinExistence type="inferred from homology"/>